<keyword evidence="3" id="KW-1185">Reference proteome</keyword>
<name>K3YBM9_SETIT</name>
<dbReference type="InParanoid" id="K3YBM9"/>
<organism evidence="2 3">
    <name type="scientific">Setaria italica</name>
    <name type="common">Foxtail millet</name>
    <name type="synonym">Panicum italicum</name>
    <dbReference type="NCBI Taxonomy" id="4555"/>
    <lineage>
        <taxon>Eukaryota</taxon>
        <taxon>Viridiplantae</taxon>
        <taxon>Streptophyta</taxon>
        <taxon>Embryophyta</taxon>
        <taxon>Tracheophyta</taxon>
        <taxon>Spermatophyta</taxon>
        <taxon>Magnoliopsida</taxon>
        <taxon>Liliopsida</taxon>
        <taxon>Poales</taxon>
        <taxon>Poaceae</taxon>
        <taxon>PACMAD clade</taxon>
        <taxon>Panicoideae</taxon>
        <taxon>Panicodae</taxon>
        <taxon>Paniceae</taxon>
        <taxon>Cenchrinae</taxon>
        <taxon>Setaria</taxon>
    </lineage>
</organism>
<evidence type="ECO:0000256" key="1">
    <source>
        <dbReference type="SAM" id="MobiDB-lite"/>
    </source>
</evidence>
<proteinExistence type="predicted"/>
<dbReference type="Proteomes" id="UP000004995">
    <property type="component" value="Unassembled WGS sequence"/>
</dbReference>
<accession>K3YBM9</accession>
<sequence length="52" mass="6270">MGVQKETGLGYYHASLFRYRFPGTWMRRSPARKARNRPVFRHRTSSTRKNKQ</sequence>
<protein>
    <submittedName>
        <fullName evidence="2">Uncharacterized protein</fullName>
    </submittedName>
</protein>
<evidence type="ECO:0000313" key="3">
    <source>
        <dbReference type="Proteomes" id="UP000004995"/>
    </source>
</evidence>
<dbReference type="EnsemblPlants" id="KQK98755">
    <property type="protein sequence ID" value="KQK98755"/>
    <property type="gene ID" value="SETIT_011623mg"/>
</dbReference>
<reference evidence="3" key="1">
    <citation type="journal article" date="2012" name="Nat. Biotechnol.">
        <title>Reference genome sequence of the model plant Setaria.</title>
        <authorList>
            <person name="Bennetzen J.L."/>
            <person name="Schmutz J."/>
            <person name="Wang H."/>
            <person name="Percifield R."/>
            <person name="Hawkins J."/>
            <person name="Pontaroli A.C."/>
            <person name="Estep M."/>
            <person name="Feng L."/>
            <person name="Vaughn J.N."/>
            <person name="Grimwood J."/>
            <person name="Jenkins J."/>
            <person name="Barry K."/>
            <person name="Lindquist E."/>
            <person name="Hellsten U."/>
            <person name="Deshpande S."/>
            <person name="Wang X."/>
            <person name="Wu X."/>
            <person name="Mitros T."/>
            <person name="Triplett J."/>
            <person name="Yang X."/>
            <person name="Ye C.Y."/>
            <person name="Mauro-Herrera M."/>
            <person name="Wang L."/>
            <person name="Li P."/>
            <person name="Sharma M."/>
            <person name="Sharma R."/>
            <person name="Ronald P.C."/>
            <person name="Panaud O."/>
            <person name="Kellogg E.A."/>
            <person name="Brutnell T.P."/>
            <person name="Doust A.N."/>
            <person name="Tuskan G.A."/>
            <person name="Rokhsar D."/>
            <person name="Devos K.M."/>
        </authorList>
    </citation>
    <scope>NUCLEOTIDE SEQUENCE [LARGE SCALE GENOMIC DNA]</scope>
    <source>
        <strain evidence="3">cv. Yugu1</strain>
    </source>
</reference>
<dbReference type="HOGENOM" id="CLU_3090905_0_0_1"/>
<feature type="compositionally biased region" description="Basic residues" evidence="1">
    <location>
        <begin position="29"/>
        <end position="52"/>
    </location>
</feature>
<feature type="region of interest" description="Disordered" evidence="1">
    <location>
        <begin position="27"/>
        <end position="52"/>
    </location>
</feature>
<dbReference type="AlphaFoldDB" id="K3YBM9"/>
<dbReference type="EMBL" id="AGNK02004500">
    <property type="status" value="NOT_ANNOTATED_CDS"/>
    <property type="molecule type" value="Genomic_DNA"/>
</dbReference>
<dbReference type="Gramene" id="KQK98755">
    <property type="protein sequence ID" value="KQK98755"/>
    <property type="gene ID" value="SETIT_011623mg"/>
</dbReference>
<reference evidence="2" key="2">
    <citation type="submission" date="2018-08" db="UniProtKB">
        <authorList>
            <consortium name="EnsemblPlants"/>
        </authorList>
    </citation>
    <scope>IDENTIFICATION</scope>
    <source>
        <strain evidence="2">Yugu1</strain>
    </source>
</reference>
<evidence type="ECO:0000313" key="2">
    <source>
        <dbReference type="EnsemblPlants" id="KQK98755"/>
    </source>
</evidence>